<organism evidence="2 3">
    <name type="scientific">Stentor coeruleus</name>
    <dbReference type="NCBI Taxonomy" id="5963"/>
    <lineage>
        <taxon>Eukaryota</taxon>
        <taxon>Sar</taxon>
        <taxon>Alveolata</taxon>
        <taxon>Ciliophora</taxon>
        <taxon>Postciliodesmatophora</taxon>
        <taxon>Heterotrichea</taxon>
        <taxon>Heterotrichida</taxon>
        <taxon>Stentoridae</taxon>
        <taxon>Stentor</taxon>
    </lineage>
</organism>
<dbReference type="Pfam" id="PF00027">
    <property type="entry name" value="cNMP_binding"/>
    <property type="match status" value="1"/>
</dbReference>
<dbReference type="CDD" id="cd00038">
    <property type="entry name" value="CAP_ED"/>
    <property type="match status" value="1"/>
</dbReference>
<feature type="domain" description="Cyclic nucleotide-binding" evidence="1">
    <location>
        <begin position="230"/>
        <end position="281"/>
    </location>
</feature>
<reference evidence="2 3" key="1">
    <citation type="submission" date="2016-11" db="EMBL/GenBank/DDBJ databases">
        <title>The macronuclear genome of Stentor coeruleus: a giant cell with tiny introns.</title>
        <authorList>
            <person name="Slabodnick M."/>
            <person name="Ruby J.G."/>
            <person name="Reiff S.B."/>
            <person name="Swart E.C."/>
            <person name="Gosai S."/>
            <person name="Prabakaran S."/>
            <person name="Witkowska E."/>
            <person name="Larue G.E."/>
            <person name="Fisher S."/>
            <person name="Freeman R.M."/>
            <person name="Gunawardena J."/>
            <person name="Chu W."/>
            <person name="Stover N.A."/>
            <person name="Gregory B.D."/>
            <person name="Nowacki M."/>
            <person name="Derisi J."/>
            <person name="Roy S.W."/>
            <person name="Marshall W.F."/>
            <person name="Sood P."/>
        </authorList>
    </citation>
    <scope>NUCLEOTIDE SEQUENCE [LARGE SCALE GENOMIC DNA]</scope>
    <source>
        <strain evidence="2">WM001</strain>
    </source>
</reference>
<dbReference type="PROSITE" id="PS50042">
    <property type="entry name" value="CNMP_BINDING_3"/>
    <property type="match status" value="2"/>
</dbReference>
<dbReference type="InterPro" id="IPR018490">
    <property type="entry name" value="cNMP-bd_dom_sf"/>
</dbReference>
<dbReference type="SUPFAM" id="SSF51206">
    <property type="entry name" value="cAMP-binding domain-like"/>
    <property type="match status" value="2"/>
</dbReference>
<dbReference type="EMBL" id="MPUH01000543">
    <property type="protein sequence ID" value="OMJ78022.1"/>
    <property type="molecule type" value="Genomic_DNA"/>
</dbReference>
<dbReference type="PANTHER" id="PTHR23011:SF28">
    <property type="entry name" value="CYCLIC NUCLEOTIDE-BINDING DOMAIN CONTAINING PROTEIN"/>
    <property type="match status" value="1"/>
</dbReference>
<sequence>MEELSISSLRYLHNLFSIPAASRTQEDLDEVMKYTRNNRFLKKLCQERNSDRIHWECCRVMTLEVYEKGETIINFGEVGDRFFIIIKGKVRIIMPTRSLRRSDTTTQDLLNSLRRMSTIRDLPENQTFNENEDKFNQEIRKFTRKKTEVDLQFLANYGEIEEFKHINTLKEGDFFGELALINNKPRTATVEAADVCYLAVVSKKDFKKILGTDAVKSLEERVIFLKSLPAFTEVSKLSLQKFVYNFSEVTYKKDQKIFDETDLADSIYFVKSGDIKICQRDILETPKYGAVPDIFLRLSMMKIQKKRVNLREVIKGKNEIIGYEEIIENREHRLRVCTCLSNFAIVFEVKFETLKRFPFYLEVMTFLENKYKSDYIRAAHLALPMKEIEKFKQSSNPKVNIQKSVQNILYTMRNKEDQLNSQSKGNRIASCIGLIESPSKMLKSSSKKLIMSNSPYKKKKTLKKIDPLPVDYKNKLEVNGYIKNVLKSVNKKSVIENLTSKYEASYIDSPRSPRSSERCDIKCLVLNDFIF</sequence>
<gene>
    <name evidence="2" type="ORF">SteCoe_22263</name>
</gene>
<dbReference type="PROSITE" id="PS00888">
    <property type="entry name" value="CNMP_BINDING_1"/>
    <property type="match status" value="1"/>
</dbReference>
<dbReference type="PANTHER" id="PTHR23011">
    <property type="entry name" value="CYCLIC NUCLEOTIDE-BINDING DOMAIN CONTAINING PROTEIN"/>
    <property type="match status" value="1"/>
</dbReference>
<dbReference type="InterPro" id="IPR018488">
    <property type="entry name" value="cNMP-bd_CS"/>
</dbReference>
<accession>A0A1R2BMM3</accession>
<name>A0A1R2BMM3_9CILI</name>
<proteinExistence type="predicted"/>
<evidence type="ECO:0000313" key="3">
    <source>
        <dbReference type="Proteomes" id="UP000187209"/>
    </source>
</evidence>
<protein>
    <recommendedName>
        <fullName evidence="1">Cyclic nucleotide-binding domain-containing protein</fullName>
    </recommendedName>
</protein>
<dbReference type="InterPro" id="IPR014710">
    <property type="entry name" value="RmlC-like_jellyroll"/>
</dbReference>
<feature type="domain" description="Cyclic nucleotide-binding" evidence="1">
    <location>
        <begin position="61"/>
        <end position="227"/>
    </location>
</feature>
<dbReference type="Gene3D" id="2.60.120.10">
    <property type="entry name" value="Jelly Rolls"/>
    <property type="match status" value="2"/>
</dbReference>
<dbReference type="OrthoDB" id="291970at2759"/>
<keyword evidence="3" id="KW-1185">Reference proteome</keyword>
<dbReference type="PRINTS" id="PR00103">
    <property type="entry name" value="CAMPKINASE"/>
</dbReference>
<dbReference type="SMART" id="SM00100">
    <property type="entry name" value="cNMP"/>
    <property type="match status" value="1"/>
</dbReference>
<evidence type="ECO:0000313" key="2">
    <source>
        <dbReference type="EMBL" id="OMJ78022.1"/>
    </source>
</evidence>
<dbReference type="Proteomes" id="UP000187209">
    <property type="component" value="Unassembled WGS sequence"/>
</dbReference>
<comment type="caution">
    <text evidence="2">The sequence shown here is derived from an EMBL/GenBank/DDBJ whole genome shotgun (WGS) entry which is preliminary data.</text>
</comment>
<dbReference type="PROSITE" id="PS00889">
    <property type="entry name" value="CNMP_BINDING_2"/>
    <property type="match status" value="1"/>
</dbReference>
<dbReference type="AlphaFoldDB" id="A0A1R2BMM3"/>
<dbReference type="InterPro" id="IPR000595">
    <property type="entry name" value="cNMP-bd_dom"/>
</dbReference>
<evidence type="ECO:0000259" key="1">
    <source>
        <dbReference type="PROSITE" id="PS50042"/>
    </source>
</evidence>